<protein>
    <submittedName>
        <fullName evidence="5">Bifunctional flagellar biosynthesis protein FliR FlhB</fullName>
    </submittedName>
    <submittedName>
        <fullName evidence="4">EscU/YscU/HrcU family type III secretion system export apparatus switch protein</fullName>
    </submittedName>
    <submittedName>
        <fullName evidence="3">Flagellar biosynthetic protein FlhB</fullName>
    </submittedName>
</protein>
<keyword evidence="3" id="KW-0966">Cell projection</keyword>
<feature type="transmembrane region" description="Helical" evidence="2">
    <location>
        <begin position="30"/>
        <end position="49"/>
    </location>
</feature>
<dbReference type="PANTHER" id="PTHR30531:SF12">
    <property type="entry name" value="FLAGELLAR BIOSYNTHETIC PROTEIN FLHB"/>
    <property type="match status" value="1"/>
</dbReference>
<keyword evidence="3" id="KW-0282">Flagellum</keyword>
<keyword evidence="3" id="KW-0969">Cilium</keyword>
<proteinExistence type="predicted"/>
<reference evidence="5 6" key="2">
    <citation type="journal article" date="2015" name="Genome Announc.">
        <title>Expanding the biotechnology potential of lactobacilli through comparative genomics of 213 strains and associated genera.</title>
        <authorList>
            <person name="Sun Z."/>
            <person name="Harris H.M."/>
            <person name="McCann A."/>
            <person name="Guo C."/>
            <person name="Argimon S."/>
            <person name="Zhang W."/>
            <person name="Yang X."/>
            <person name="Jeffery I.B."/>
            <person name="Cooney J.C."/>
            <person name="Kagawa T.F."/>
            <person name="Liu W."/>
            <person name="Song Y."/>
            <person name="Salvetti E."/>
            <person name="Wrobel A."/>
            <person name="Rasinkangas P."/>
            <person name="Parkhill J."/>
            <person name="Rea M.C."/>
            <person name="O'Sullivan O."/>
            <person name="Ritari J."/>
            <person name="Douillard F.P."/>
            <person name="Paul Ross R."/>
            <person name="Yang R."/>
            <person name="Briner A.E."/>
            <person name="Felis G.E."/>
            <person name="de Vos W.M."/>
            <person name="Barrangou R."/>
            <person name="Klaenhammer T.R."/>
            <person name="Caufield P.W."/>
            <person name="Cui Y."/>
            <person name="Zhang H."/>
            <person name="O'Toole P.W."/>
        </authorList>
    </citation>
    <scope>NUCLEOTIDE SEQUENCE [LARGE SCALE GENOMIC DNA]</scope>
    <source>
        <strain evidence="5 6">DSM 15353</strain>
    </source>
</reference>
<feature type="compositionally biased region" description="Basic and acidic residues" evidence="1">
    <location>
        <begin position="1"/>
        <end position="11"/>
    </location>
</feature>
<feature type="transmembrane region" description="Helical" evidence="2">
    <location>
        <begin position="82"/>
        <end position="113"/>
    </location>
</feature>
<dbReference type="EMBL" id="JQBK01000002">
    <property type="protein sequence ID" value="KRN88071.1"/>
    <property type="molecule type" value="Genomic_DNA"/>
</dbReference>
<evidence type="ECO:0000313" key="6">
    <source>
        <dbReference type="Proteomes" id="UP000051491"/>
    </source>
</evidence>
<evidence type="ECO:0000313" key="5">
    <source>
        <dbReference type="EMBL" id="KRN88071.1"/>
    </source>
</evidence>
<reference evidence="3" key="1">
    <citation type="journal article" date="2014" name="Appl. Environ. Microbiol.">
        <title>Detection and genomic characterization of motility in Lactobacillus curvatus: confirmation of motility in a species outside the Lactobacillus salivarius clade.</title>
        <authorList>
            <person name="Cousin F.J."/>
            <person name="Lynch S.M."/>
            <person name="Harris H.M."/>
            <person name="McCann A."/>
            <person name="Lynch D.B."/>
            <person name="Neville B.A."/>
            <person name="Irisawa T."/>
            <person name="Okada S."/>
            <person name="Endo A."/>
            <person name="O'Toole P.W."/>
        </authorList>
    </citation>
    <scope>NUCLEOTIDE SEQUENCE</scope>
    <source>
        <strain evidence="3">KCTC 13900</strain>
    </source>
</reference>
<keyword evidence="2" id="KW-1133">Transmembrane helix</keyword>
<dbReference type="OrthoDB" id="9807950at2"/>
<dbReference type="STRING" id="89059.LAC1533_1881"/>
<dbReference type="RefSeq" id="WP_010498196.1">
    <property type="nucleotide sequence ID" value="NZ_DAIMTB010000074.1"/>
</dbReference>
<dbReference type="Proteomes" id="UP000051491">
    <property type="component" value="Unassembled WGS sequence"/>
</dbReference>
<feature type="transmembrane region" description="Helical" evidence="2">
    <location>
        <begin position="190"/>
        <end position="208"/>
    </location>
</feature>
<dbReference type="Gene3D" id="6.10.250.2080">
    <property type="match status" value="1"/>
</dbReference>
<dbReference type="InterPro" id="IPR029025">
    <property type="entry name" value="T3SS_substrate_exporter_C"/>
</dbReference>
<gene>
    <name evidence="3" type="primary">flhB</name>
    <name evidence="5" type="ORF">IV43_GL000818</name>
    <name evidence="4" type="ORF">K8V00_06730</name>
</gene>
<dbReference type="Proteomes" id="UP000707535">
    <property type="component" value="Unassembled WGS sequence"/>
</dbReference>
<evidence type="ECO:0000313" key="4">
    <source>
        <dbReference type="EMBL" id="HJE97299.1"/>
    </source>
</evidence>
<feature type="region of interest" description="Disordered" evidence="1">
    <location>
        <begin position="1"/>
        <end position="24"/>
    </location>
</feature>
<dbReference type="Gene3D" id="3.40.1690.10">
    <property type="entry name" value="secretion proteins EscU"/>
    <property type="match status" value="1"/>
</dbReference>
<dbReference type="GO" id="GO:0009306">
    <property type="term" value="P:protein secretion"/>
    <property type="evidence" value="ECO:0007669"/>
    <property type="project" value="InterPro"/>
</dbReference>
<dbReference type="PANTHER" id="PTHR30531">
    <property type="entry name" value="FLAGELLAR BIOSYNTHETIC PROTEIN FLHB"/>
    <property type="match status" value="1"/>
</dbReference>
<reference evidence="4" key="4">
    <citation type="submission" date="2021-09" db="EMBL/GenBank/DDBJ databases">
        <authorList>
            <person name="Gilroy R."/>
        </authorList>
    </citation>
    <scope>NUCLEOTIDE SEQUENCE</scope>
    <source>
        <strain evidence="4">CHK174-6876</strain>
    </source>
</reference>
<dbReference type="PATRIC" id="fig|89059.3.peg.854"/>
<dbReference type="PRINTS" id="PR00950">
    <property type="entry name" value="TYPE3IMSPROT"/>
</dbReference>
<dbReference type="SUPFAM" id="SSF160544">
    <property type="entry name" value="EscU C-terminal domain-like"/>
    <property type="match status" value="1"/>
</dbReference>
<evidence type="ECO:0000256" key="2">
    <source>
        <dbReference type="SAM" id="Phobius"/>
    </source>
</evidence>
<name>A0A0A7REI7_9LACO</name>
<reference evidence="4" key="3">
    <citation type="journal article" date="2021" name="PeerJ">
        <title>Extensive microbial diversity within the chicken gut microbiome revealed by metagenomics and culture.</title>
        <authorList>
            <person name="Gilroy R."/>
            <person name="Ravi A."/>
            <person name="Getino M."/>
            <person name="Pursley I."/>
            <person name="Horton D.L."/>
            <person name="Alikhan N.F."/>
            <person name="Baker D."/>
            <person name="Gharbi K."/>
            <person name="Hall N."/>
            <person name="Watson M."/>
            <person name="Adriaenssens E.M."/>
            <person name="Foster-Nyarko E."/>
            <person name="Jarju S."/>
            <person name="Secka A."/>
            <person name="Antonio M."/>
            <person name="Oren A."/>
            <person name="Chaudhuri R.R."/>
            <person name="La Ragione R."/>
            <person name="Hildebrand F."/>
            <person name="Pallen M.J."/>
        </authorList>
    </citation>
    <scope>NUCLEOTIDE SEQUENCE</scope>
    <source>
        <strain evidence="4">CHK174-6876</strain>
    </source>
</reference>
<dbReference type="AlphaFoldDB" id="A0A0A7REI7"/>
<feature type="compositionally biased region" description="Basic residues" evidence="1">
    <location>
        <begin position="12"/>
        <end position="23"/>
    </location>
</feature>
<dbReference type="GO" id="GO:0005886">
    <property type="term" value="C:plasma membrane"/>
    <property type="evidence" value="ECO:0007669"/>
    <property type="project" value="TreeGrafter"/>
</dbReference>
<dbReference type="EMBL" id="DYXG01000065">
    <property type="protein sequence ID" value="HJE97299.1"/>
    <property type="molecule type" value="Genomic_DNA"/>
</dbReference>
<accession>A0A0A7REI7</accession>
<dbReference type="Pfam" id="PF01312">
    <property type="entry name" value="Bac_export_2"/>
    <property type="match status" value="1"/>
</dbReference>
<keyword evidence="2" id="KW-0472">Membrane</keyword>
<evidence type="ECO:0000256" key="1">
    <source>
        <dbReference type="SAM" id="MobiDB-lite"/>
    </source>
</evidence>
<keyword evidence="2" id="KW-0812">Transmembrane</keyword>
<evidence type="ECO:0000313" key="3">
    <source>
        <dbReference type="EMBL" id="AJA33632.1"/>
    </source>
</evidence>
<dbReference type="InterPro" id="IPR006135">
    <property type="entry name" value="T3SS_substrate_exporter"/>
</dbReference>
<dbReference type="EMBL" id="KM886858">
    <property type="protein sequence ID" value="AJA33632.1"/>
    <property type="molecule type" value="Genomic_DNA"/>
</dbReference>
<sequence>MDKDGKTEKPTPKRKRDARKKGNVARSPDLTAALALLTFSFIFIPAWQFGLGKFFPYMTGFIEQLDNYQVLYADLPKVGLQAILMVLIVAAPFLVVGYLISFLGNFVQIGFLFTAKPLKPDFKRLNPLSGFKRMFSLDAIVNLGKTLAKFLLIAYLCYRKYISTLRDILNAGSVGPAKILFFILNFCKELGMQIALVLLVLGLADFAYQSFSRTKKLKMTKQEIKEEMKQMEGDPKVKAQRKAKYQAMVRNSIAQVKDATVVLANPTHLALAIKYDKTETPVPQLLAKGADEVAMKMKEEARKNDVPIIENKPLARAIYPKIEAGEFIPEEFFEPVADLIALVYRLDEEAKYKI</sequence>
<organism evidence="3">
    <name type="scientific">Ligilactobacillus acidipiscis</name>
    <dbReference type="NCBI Taxonomy" id="89059"/>
    <lineage>
        <taxon>Bacteria</taxon>
        <taxon>Bacillati</taxon>
        <taxon>Bacillota</taxon>
        <taxon>Bacilli</taxon>
        <taxon>Lactobacillales</taxon>
        <taxon>Lactobacillaceae</taxon>
        <taxon>Ligilactobacillus</taxon>
    </lineage>
</organism>